<gene>
    <name evidence="4" type="ORF">ASILVAE211_04170</name>
</gene>
<dbReference type="EMBL" id="JAESVB010000001">
    <property type="protein sequence ID" value="MCB8874369.1"/>
    <property type="molecule type" value="Genomic_DNA"/>
</dbReference>
<sequence>MRPHDERRLATLKTYEPAEIGRDHGLDALCNLVRMTFDVPMAAVTLVDDRFTHHVGLSGMELDRLPNEQTFCSRTIEQTMPMMIPDATQDTRFAENPFVVNDPGVRYYVGAPLIAPDGSTLGAICGIDTRPRVHSEDAVLKLASLASTAVEILELRRRMSEVRTMALTDPLTGIANRAGIEMEIEKAIALLERHGVPFGIVYFDVDHFKSVNDSYGHEAGDKLLRLIGQSLSGRTRREESSGRLGGDEFLVVLLGASLNEARTAAERIKEVLDRAVKNDSFRVSFSMGVTTFTKAPSTVAAALSAADSLLYVAKRAGKNQIVANEGG</sequence>
<dbReference type="RefSeq" id="WP_227320007.1">
    <property type="nucleotide sequence ID" value="NZ_JAESVB010000001.1"/>
</dbReference>
<dbReference type="Proteomes" id="UP000708298">
    <property type="component" value="Unassembled WGS sequence"/>
</dbReference>
<evidence type="ECO:0000313" key="4">
    <source>
        <dbReference type="EMBL" id="MCB8874369.1"/>
    </source>
</evidence>
<evidence type="ECO:0000313" key="5">
    <source>
        <dbReference type="Proteomes" id="UP000708298"/>
    </source>
</evidence>
<dbReference type="GO" id="GO:0052621">
    <property type="term" value="F:diguanylate cyclase activity"/>
    <property type="evidence" value="ECO:0007669"/>
    <property type="project" value="UniProtKB-EC"/>
</dbReference>
<dbReference type="InterPro" id="IPR000160">
    <property type="entry name" value="GGDEF_dom"/>
</dbReference>
<dbReference type="EC" id="2.7.7.65" evidence="1"/>
<reference evidence="4" key="2">
    <citation type="submission" date="2021-01" db="EMBL/GenBank/DDBJ databases">
        <authorList>
            <person name="Mieszkin S."/>
            <person name="Pouder E."/>
            <person name="Alain K."/>
        </authorList>
    </citation>
    <scope>NUCLEOTIDE SEQUENCE</scope>
    <source>
        <strain evidence="4">HW T2.11</strain>
    </source>
</reference>
<dbReference type="SMART" id="SM00267">
    <property type="entry name" value="GGDEF"/>
    <property type="match status" value="1"/>
</dbReference>
<dbReference type="InterPro" id="IPR003018">
    <property type="entry name" value="GAF"/>
</dbReference>
<dbReference type="PANTHER" id="PTHR45138">
    <property type="entry name" value="REGULATORY COMPONENTS OF SENSORY TRANSDUCTION SYSTEM"/>
    <property type="match status" value="1"/>
</dbReference>
<protein>
    <recommendedName>
        <fullName evidence="1">diguanylate cyclase</fullName>
        <ecNumber evidence="1">2.7.7.65</ecNumber>
    </recommendedName>
</protein>
<dbReference type="NCBIfam" id="TIGR00254">
    <property type="entry name" value="GGDEF"/>
    <property type="match status" value="1"/>
</dbReference>
<dbReference type="PANTHER" id="PTHR45138:SF9">
    <property type="entry name" value="DIGUANYLATE CYCLASE DGCM-RELATED"/>
    <property type="match status" value="1"/>
</dbReference>
<accession>A0A963YP36</accession>
<dbReference type="InterPro" id="IPR050469">
    <property type="entry name" value="Diguanylate_Cyclase"/>
</dbReference>
<comment type="caution">
    <text evidence="4">The sequence shown here is derived from an EMBL/GenBank/DDBJ whole genome shotgun (WGS) entry which is preliminary data.</text>
</comment>
<dbReference type="CDD" id="cd01949">
    <property type="entry name" value="GGDEF"/>
    <property type="match status" value="1"/>
</dbReference>
<dbReference type="Pfam" id="PF01590">
    <property type="entry name" value="GAF"/>
    <property type="match status" value="1"/>
</dbReference>
<comment type="catalytic activity">
    <reaction evidence="2">
        <text>2 GTP = 3',3'-c-di-GMP + 2 diphosphate</text>
        <dbReference type="Rhea" id="RHEA:24898"/>
        <dbReference type="ChEBI" id="CHEBI:33019"/>
        <dbReference type="ChEBI" id="CHEBI:37565"/>
        <dbReference type="ChEBI" id="CHEBI:58805"/>
        <dbReference type="EC" id="2.7.7.65"/>
    </reaction>
</comment>
<dbReference type="SUPFAM" id="SSF55781">
    <property type="entry name" value="GAF domain-like"/>
    <property type="match status" value="1"/>
</dbReference>
<evidence type="ECO:0000259" key="3">
    <source>
        <dbReference type="PROSITE" id="PS50887"/>
    </source>
</evidence>
<dbReference type="Pfam" id="PF00990">
    <property type="entry name" value="GGDEF"/>
    <property type="match status" value="1"/>
</dbReference>
<organism evidence="4 5">
    <name type="scientific">Acidisoma silvae</name>
    <dbReference type="NCBI Taxonomy" id="2802396"/>
    <lineage>
        <taxon>Bacteria</taxon>
        <taxon>Pseudomonadati</taxon>
        <taxon>Pseudomonadota</taxon>
        <taxon>Alphaproteobacteria</taxon>
        <taxon>Acetobacterales</taxon>
        <taxon>Acidocellaceae</taxon>
        <taxon>Acidisoma</taxon>
    </lineage>
</organism>
<dbReference type="Gene3D" id="3.30.450.40">
    <property type="match status" value="1"/>
</dbReference>
<dbReference type="Gene3D" id="3.30.70.270">
    <property type="match status" value="1"/>
</dbReference>
<dbReference type="InterPro" id="IPR043128">
    <property type="entry name" value="Rev_trsase/Diguanyl_cyclase"/>
</dbReference>
<dbReference type="AlphaFoldDB" id="A0A963YP36"/>
<evidence type="ECO:0000256" key="2">
    <source>
        <dbReference type="ARBA" id="ARBA00034247"/>
    </source>
</evidence>
<keyword evidence="5" id="KW-1185">Reference proteome</keyword>
<dbReference type="SMART" id="SM00065">
    <property type="entry name" value="GAF"/>
    <property type="match status" value="1"/>
</dbReference>
<dbReference type="InterPro" id="IPR029016">
    <property type="entry name" value="GAF-like_dom_sf"/>
</dbReference>
<evidence type="ECO:0000256" key="1">
    <source>
        <dbReference type="ARBA" id="ARBA00012528"/>
    </source>
</evidence>
<proteinExistence type="predicted"/>
<dbReference type="SUPFAM" id="SSF55073">
    <property type="entry name" value="Nucleotide cyclase"/>
    <property type="match status" value="1"/>
</dbReference>
<dbReference type="FunFam" id="3.30.70.270:FF:000001">
    <property type="entry name" value="Diguanylate cyclase domain protein"/>
    <property type="match status" value="1"/>
</dbReference>
<feature type="domain" description="GGDEF" evidence="3">
    <location>
        <begin position="196"/>
        <end position="326"/>
    </location>
</feature>
<name>A0A963YP36_9PROT</name>
<dbReference type="InterPro" id="IPR029787">
    <property type="entry name" value="Nucleotide_cyclase"/>
</dbReference>
<reference evidence="4" key="1">
    <citation type="journal article" date="2021" name="Microorganisms">
        <title>Acidisoma silvae sp. nov. and Acidisomacellulosilytica sp. nov., Two Acidophilic Bacteria Isolated from Decaying Wood, Hydrolyzing Cellulose and Producing Poly-3-hydroxybutyrate.</title>
        <authorList>
            <person name="Mieszkin S."/>
            <person name="Pouder E."/>
            <person name="Uroz S."/>
            <person name="Simon-Colin C."/>
            <person name="Alain K."/>
        </authorList>
    </citation>
    <scope>NUCLEOTIDE SEQUENCE</scope>
    <source>
        <strain evidence="4">HW T2.11</strain>
    </source>
</reference>
<dbReference type="PROSITE" id="PS50887">
    <property type="entry name" value="GGDEF"/>
    <property type="match status" value="1"/>
</dbReference>